<feature type="domain" description="HTH tetR-type" evidence="4">
    <location>
        <begin position="24"/>
        <end position="84"/>
    </location>
</feature>
<feature type="DNA-binding region" description="H-T-H motif" evidence="2">
    <location>
        <begin position="47"/>
        <end position="66"/>
    </location>
</feature>
<evidence type="ECO:0000313" key="5">
    <source>
        <dbReference type="EMBL" id="MBB2200890.1"/>
    </source>
</evidence>
<name>A0A7W4PKC4_9PROT</name>
<dbReference type="PANTHER" id="PTHR30055:SF226">
    <property type="entry name" value="HTH-TYPE TRANSCRIPTIONAL REGULATOR PKSA"/>
    <property type="match status" value="1"/>
</dbReference>
<evidence type="ECO:0000313" key="6">
    <source>
        <dbReference type="Proteomes" id="UP000578030"/>
    </source>
</evidence>
<dbReference type="InterPro" id="IPR009057">
    <property type="entry name" value="Homeodomain-like_sf"/>
</dbReference>
<reference evidence="5 6" key="1">
    <citation type="submission" date="2020-04" db="EMBL/GenBank/DDBJ databases">
        <title>Description of novel Gluconacetobacter.</title>
        <authorList>
            <person name="Sombolestani A."/>
        </authorList>
    </citation>
    <scope>NUCLEOTIDE SEQUENCE [LARGE SCALE GENOMIC DNA]</scope>
    <source>
        <strain evidence="5 6">LMG 27802</strain>
    </source>
</reference>
<evidence type="ECO:0000259" key="4">
    <source>
        <dbReference type="PROSITE" id="PS50977"/>
    </source>
</evidence>
<evidence type="ECO:0000256" key="3">
    <source>
        <dbReference type="SAM" id="MobiDB-lite"/>
    </source>
</evidence>
<evidence type="ECO:0000256" key="1">
    <source>
        <dbReference type="ARBA" id="ARBA00023125"/>
    </source>
</evidence>
<comment type="caution">
    <text evidence="5">The sequence shown here is derived from an EMBL/GenBank/DDBJ whole genome shotgun (WGS) entry which is preliminary data.</text>
</comment>
<dbReference type="PRINTS" id="PR00455">
    <property type="entry name" value="HTHTETR"/>
</dbReference>
<dbReference type="GO" id="GO:0000976">
    <property type="term" value="F:transcription cis-regulatory region binding"/>
    <property type="evidence" value="ECO:0007669"/>
    <property type="project" value="TreeGrafter"/>
</dbReference>
<dbReference type="PROSITE" id="PS50977">
    <property type="entry name" value="HTH_TETR_2"/>
    <property type="match status" value="1"/>
</dbReference>
<keyword evidence="6" id="KW-1185">Reference proteome</keyword>
<dbReference type="Pfam" id="PF00440">
    <property type="entry name" value="TetR_N"/>
    <property type="match status" value="1"/>
</dbReference>
<evidence type="ECO:0000256" key="2">
    <source>
        <dbReference type="PROSITE-ProRule" id="PRU00335"/>
    </source>
</evidence>
<dbReference type="Proteomes" id="UP000578030">
    <property type="component" value="Unassembled WGS sequence"/>
</dbReference>
<dbReference type="InterPro" id="IPR001647">
    <property type="entry name" value="HTH_TetR"/>
</dbReference>
<keyword evidence="1 2" id="KW-0238">DNA-binding</keyword>
<gene>
    <name evidence="5" type="ORF">HLH28_04745</name>
</gene>
<dbReference type="RefSeq" id="WP_182955266.1">
    <property type="nucleotide sequence ID" value="NZ_JABEQM010000003.1"/>
</dbReference>
<dbReference type="EMBL" id="JABEQM010000003">
    <property type="protein sequence ID" value="MBB2200890.1"/>
    <property type="molecule type" value="Genomic_DNA"/>
</dbReference>
<dbReference type="AlphaFoldDB" id="A0A7W4PKC4"/>
<dbReference type="PANTHER" id="PTHR30055">
    <property type="entry name" value="HTH-TYPE TRANSCRIPTIONAL REGULATOR RUTR"/>
    <property type="match status" value="1"/>
</dbReference>
<sequence>MSSQKATSPMISAEPVAPKRPRGRMRVAAILEAASDLFHDKGFDGTTMTEIAARSGTAIGSLYRFFPTKEVLADALLGDYFARLNERLDRIAAMAGQMEPDGLADALIDMALELQAERAAAVILVEARRDGPYRRGFLRDFIRGRIAGILCSAMPELPPDRAATVATLLQHLLKTVPALTEEERTTGAPLLAELRRAARLYVRDAGRWVPV</sequence>
<dbReference type="GO" id="GO:0003700">
    <property type="term" value="F:DNA-binding transcription factor activity"/>
    <property type="evidence" value="ECO:0007669"/>
    <property type="project" value="TreeGrafter"/>
</dbReference>
<dbReference type="Gene3D" id="1.10.357.10">
    <property type="entry name" value="Tetracycline Repressor, domain 2"/>
    <property type="match status" value="1"/>
</dbReference>
<accession>A0A7W4PKC4</accession>
<feature type="compositionally biased region" description="Polar residues" evidence="3">
    <location>
        <begin position="1"/>
        <end position="10"/>
    </location>
</feature>
<dbReference type="SUPFAM" id="SSF46689">
    <property type="entry name" value="Homeodomain-like"/>
    <property type="match status" value="1"/>
</dbReference>
<feature type="region of interest" description="Disordered" evidence="3">
    <location>
        <begin position="1"/>
        <end position="20"/>
    </location>
</feature>
<proteinExistence type="predicted"/>
<organism evidence="5 6">
    <name type="scientific">Gluconacetobacter tumulisoli</name>
    <dbReference type="NCBI Taxonomy" id="1286189"/>
    <lineage>
        <taxon>Bacteria</taxon>
        <taxon>Pseudomonadati</taxon>
        <taxon>Pseudomonadota</taxon>
        <taxon>Alphaproteobacteria</taxon>
        <taxon>Acetobacterales</taxon>
        <taxon>Acetobacteraceae</taxon>
        <taxon>Gluconacetobacter</taxon>
    </lineage>
</organism>
<protein>
    <submittedName>
        <fullName evidence="5">TetR/AcrR family transcriptional regulator</fullName>
    </submittedName>
</protein>
<dbReference type="InterPro" id="IPR050109">
    <property type="entry name" value="HTH-type_TetR-like_transc_reg"/>
</dbReference>